<comment type="caution">
    <text evidence="5">The sequence shown here is derived from an EMBL/GenBank/DDBJ whole genome shotgun (WGS) entry which is preliminary data.</text>
</comment>
<accession>A0A218Z4D4</accession>
<organism evidence="5 6">
    <name type="scientific">Diplocarpon coronariae</name>
    <dbReference type="NCBI Taxonomy" id="2795749"/>
    <lineage>
        <taxon>Eukaryota</taxon>
        <taxon>Fungi</taxon>
        <taxon>Dikarya</taxon>
        <taxon>Ascomycota</taxon>
        <taxon>Pezizomycotina</taxon>
        <taxon>Leotiomycetes</taxon>
        <taxon>Helotiales</taxon>
        <taxon>Drepanopezizaceae</taxon>
        <taxon>Diplocarpon</taxon>
    </lineage>
</organism>
<dbReference type="InterPro" id="IPR008854">
    <property type="entry name" value="TPMT"/>
</dbReference>
<dbReference type="InterPro" id="IPR029063">
    <property type="entry name" value="SAM-dependent_MTases_sf"/>
</dbReference>
<keyword evidence="2 5" id="KW-0489">Methyltransferase</keyword>
<dbReference type="EMBL" id="MZNU01000222">
    <property type="protein sequence ID" value="OWP02574.1"/>
    <property type="molecule type" value="Genomic_DNA"/>
</dbReference>
<dbReference type="CDD" id="cd02440">
    <property type="entry name" value="AdoMet_MTases"/>
    <property type="match status" value="1"/>
</dbReference>
<dbReference type="PANTHER" id="PTHR32183:SF6">
    <property type="entry name" value="CYSTEINE SULFINATE DESULFINASE_CYSTEINE DESULFURASE AND RELATED ENZYMES"/>
    <property type="match status" value="1"/>
</dbReference>
<evidence type="ECO:0000256" key="1">
    <source>
        <dbReference type="ARBA" id="ARBA00022553"/>
    </source>
</evidence>
<keyword evidence="1" id="KW-0597">Phosphoprotein</keyword>
<keyword evidence="4" id="KW-0949">S-adenosyl-L-methionine</keyword>
<sequence>MLGPNPDADLPVLRDGVSLPRQSASSARPALGIWPHHAGAAEFASLACPPPLLSTPGLERSTCITPSSVDMSPSPPPDRPTDARARLLSHFAGARGSAAHGTKWDELWIEGFLPWDNGSPNPALEDLLSQRDGLVPVASAQIQSRLQSQGQRRGKEKKKALVPGCGRGYDVLLLSAFGYDAYGLEFSAKALEEARILEGGMAGREGYATREGVEKGAITWLTGDFFEDGFLEGVEGDAKFDLIYDYTFLSALPPAMRPAWSKRFVELLAPEGIVVCVEFPTYKPPSSGGPPWALPPQVYLAHLSRPGEQVPYAEDGGLLESKLGEPSKTGLVRAAHFQPKRTHQIGYNVEGKVTDWVSIWTHPS</sequence>
<dbReference type="GO" id="GO:0008757">
    <property type="term" value="F:S-adenosylmethionine-dependent methyltransferase activity"/>
    <property type="evidence" value="ECO:0007669"/>
    <property type="project" value="InterPro"/>
</dbReference>
<dbReference type="InParanoid" id="A0A218Z4D4"/>
<dbReference type="SUPFAM" id="SSF53335">
    <property type="entry name" value="S-adenosyl-L-methionine-dependent methyltransferases"/>
    <property type="match status" value="1"/>
</dbReference>
<reference evidence="5 6" key="1">
    <citation type="submission" date="2017-04" db="EMBL/GenBank/DDBJ databases">
        <title>Draft genome sequence of Marssonina coronaria NL1: causal agent of apple blotch.</title>
        <authorList>
            <person name="Cheng Q."/>
        </authorList>
    </citation>
    <scope>NUCLEOTIDE SEQUENCE [LARGE SCALE GENOMIC DNA]</scope>
    <source>
        <strain evidence="5 6">NL1</strain>
    </source>
</reference>
<evidence type="ECO:0000313" key="6">
    <source>
        <dbReference type="Proteomes" id="UP000242519"/>
    </source>
</evidence>
<keyword evidence="6" id="KW-1185">Reference proteome</keyword>
<evidence type="ECO:0000313" key="5">
    <source>
        <dbReference type="EMBL" id="OWP02574.1"/>
    </source>
</evidence>
<protein>
    <submittedName>
        <fullName evidence="5">Thiol methyltransferase</fullName>
    </submittedName>
</protein>
<dbReference type="PANTHER" id="PTHR32183">
    <property type="match status" value="1"/>
</dbReference>
<evidence type="ECO:0000256" key="2">
    <source>
        <dbReference type="ARBA" id="ARBA00022603"/>
    </source>
</evidence>
<dbReference type="STRING" id="503106.A0A218Z4D4"/>
<proteinExistence type="predicted"/>
<gene>
    <name evidence="5" type="ORF">B2J93_5205</name>
</gene>
<evidence type="ECO:0000256" key="4">
    <source>
        <dbReference type="ARBA" id="ARBA00022691"/>
    </source>
</evidence>
<dbReference type="PROSITE" id="PS51585">
    <property type="entry name" value="SAM_MT_TPMT"/>
    <property type="match status" value="1"/>
</dbReference>
<dbReference type="OrthoDB" id="276151at2759"/>
<dbReference type="Proteomes" id="UP000242519">
    <property type="component" value="Unassembled WGS sequence"/>
</dbReference>
<name>A0A218Z4D4_9HELO</name>
<evidence type="ECO:0000256" key="3">
    <source>
        <dbReference type="ARBA" id="ARBA00022679"/>
    </source>
</evidence>
<dbReference type="Gene3D" id="3.40.50.150">
    <property type="entry name" value="Vaccinia Virus protein VP39"/>
    <property type="match status" value="1"/>
</dbReference>
<keyword evidence="3" id="KW-0808">Transferase</keyword>
<dbReference type="AlphaFoldDB" id="A0A218Z4D4"/>
<dbReference type="GO" id="GO:0032259">
    <property type="term" value="P:methylation"/>
    <property type="evidence" value="ECO:0007669"/>
    <property type="project" value="UniProtKB-KW"/>
</dbReference>
<dbReference type="Pfam" id="PF05724">
    <property type="entry name" value="TPMT"/>
    <property type="match status" value="1"/>
</dbReference>